<evidence type="ECO:0000259" key="5">
    <source>
        <dbReference type="Pfam" id="PF02934"/>
    </source>
</evidence>
<keyword evidence="2" id="KW-0547">Nucleotide-binding</keyword>
<reference evidence="6" key="1">
    <citation type="submission" date="2025-08" db="UniProtKB">
        <authorList>
            <consortium name="Ensembl"/>
        </authorList>
    </citation>
    <scope>IDENTIFICATION</scope>
</reference>
<dbReference type="Proteomes" id="UP000694388">
    <property type="component" value="Unplaced"/>
</dbReference>
<dbReference type="PANTHER" id="PTHR11659">
    <property type="entry name" value="GLUTAMYL-TRNA GLN AMIDOTRANSFERASE SUBUNIT B MITOCHONDRIAL AND PROKARYOTIC PET112-RELATED"/>
    <property type="match status" value="1"/>
</dbReference>
<dbReference type="Ensembl" id="ENSEBUT00000024110.1">
    <property type="protein sequence ID" value="ENSEBUP00000023533.1"/>
    <property type="gene ID" value="ENSEBUG00000014500.1"/>
</dbReference>
<dbReference type="InterPro" id="IPR017959">
    <property type="entry name" value="Asn/Gln-tRNA_amidoTrfase_suB/E"/>
</dbReference>
<proteinExistence type="predicted"/>
<dbReference type="GO" id="GO:0032543">
    <property type="term" value="P:mitochondrial translation"/>
    <property type="evidence" value="ECO:0007669"/>
    <property type="project" value="TreeGrafter"/>
</dbReference>
<keyword evidence="7" id="KW-1185">Reference proteome</keyword>
<evidence type="ECO:0000256" key="2">
    <source>
        <dbReference type="ARBA" id="ARBA00022741"/>
    </source>
</evidence>
<dbReference type="PANTHER" id="PTHR11659:SF0">
    <property type="entry name" value="GLUTAMYL-TRNA(GLN) AMIDOTRANSFERASE SUBUNIT B, MITOCHONDRIAL"/>
    <property type="match status" value="1"/>
</dbReference>
<evidence type="ECO:0000256" key="3">
    <source>
        <dbReference type="ARBA" id="ARBA00022840"/>
    </source>
</evidence>
<keyword evidence="1" id="KW-0436">Ligase</keyword>
<dbReference type="InterPro" id="IPR006075">
    <property type="entry name" value="Asn/Gln-tRNA_Trfase_suB/E_cat"/>
</dbReference>
<feature type="domain" description="Aspartyl/Glutamyl-tRNA(Gln) amidotransferase subunit B/E catalytic" evidence="5">
    <location>
        <begin position="11"/>
        <end position="93"/>
    </location>
</feature>
<evidence type="ECO:0000313" key="6">
    <source>
        <dbReference type="Ensembl" id="ENSEBUP00000023533.1"/>
    </source>
</evidence>
<dbReference type="GO" id="GO:0050567">
    <property type="term" value="F:glutaminyl-tRNA synthase (glutamine-hydrolyzing) activity"/>
    <property type="evidence" value="ECO:0007669"/>
    <property type="project" value="TreeGrafter"/>
</dbReference>
<evidence type="ECO:0000313" key="7">
    <source>
        <dbReference type="Proteomes" id="UP000694388"/>
    </source>
</evidence>
<dbReference type="SUPFAM" id="SSF55931">
    <property type="entry name" value="Glutamine synthetase/guanido kinase"/>
    <property type="match status" value="1"/>
</dbReference>
<name>A0A8C4R1C7_EPTBU</name>
<dbReference type="Pfam" id="PF02934">
    <property type="entry name" value="GatB_N"/>
    <property type="match status" value="2"/>
</dbReference>
<evidence type="ECO:0000256" key="4">
    <source>
        <dbReference type="ARBA" id="ARBA00022917"/>
    </source>
</evidence>
<dbReference type="GO" id="GO:0005524">
    <property type="term" value="F:ATP binding"/>
    <property type="evidence" value="ECO:0007669"/>
    <property type="project" value="UniProtKB-KW"/>
</dbReference>
<keyword evidence="4" id="KW-0648">Protein biosynthesis</keyword>
<evidence type="ECO:0000256" key="1">
    <source>
        <dbReference type="ARBA" id="ARBA00022598"/>
    </source>
</evidence>
<organism evidence="6 7">
    <name type="scientific">Eptatretus burgeri</name>
    <name type="common">Inshore hagfish</name>
    <dbReference type="NCBI Taxonomy" id="7764"/>
    <lineage>
        <taxon>Eukaryota</taxon>
        <taxon>Metazoa</taxon>
        <taxon>Chordata</taxon>
        <taxon>Craniata</taxon>
        <taxon>Vertebrata</taxon>
        <taxon>Cyclostomata</taxon>
        <taxon>Myxini</taxon>
        <taxon>Myxiniformes</taxon>
        <taxon>Myxinidae</taxon>
        <taxon>Eptatretinae</taxon>
        <taxon>Eptatretus</taxon>
    </lineage>
</organism>
<dbReference type="GeneTree" id="ENSGT00390000016644"/>
<sequence>MLFFDSVCLQVLNRRCVEAVVLTGLALGCHINRRSYFDRYQITQQRVPVAERGVLHVPGGERKLGITCVQLEQDSGKSLHDVAEGLTLVDLNRPIVTCHSYYPLFAEGHLRVDANVSIRRPGQRLGVRTEVKNLNSLRWLSRAIDSEIHRQIDLLEGGGEIVNETRSFDETVCKLKKNYLNTSAALLCSLQVSDPKQWESTVRDCLKCLLTPE</sequence>
<protein>
    <recommendedName>
        <fullName evidence="5">Aspartyl/Glutamyl-tRNA(Gln) amidotransferase subunit B/E catalytic domain-containing protein</fullName>
    </recommendedName>
</protein>
<dbReference type="GO" id="GO:0070681">
    <property type="term" value="P:glutaminyl-tRNAGln biosynthesis via transamidation"/>
    <property type="evidence" value="ECO:0007669"/>
    <property type="project" value="TreeGrafter"/>
</dbReference>
<dbReference type="GO" id="GO:0005739">
    <property type="term" value="C:mitochondrion"/>
    <property type="evidence" value="ECO:0007669"/>
    <property type="project" value="TreeGrafter"/>
</dbReference>
<accession>A0A8C4R1C7</accession>
<reference evidence="6" key="2">
    <citation type="submission" date="2025-09" db="UniProtKB">
        <authorList>
            <consortium name="Ensembl"/>
        </authorList>
    </citation>
    <scope>IDENTIFICATION</scope>
</reference>
<dbReference type="InterPro" id="IPR014746">
    <property type="entry name" value="Gln_synth/guanido_kin_cat_dom"/>
</dbReference>
<feature type="domain" description="Aspartyl/Glutamyl-tRNA(Gln) amidotransferase subunit B/E catalytic" evidence="5">
    <location>
        <begin position="106"/>
        <end position="171"/>
    </location>
</feature>
<keyword evidence="3" id="KW-0067">ATP-binding</keyword>
<dbReference type="GO" id="GO:0030956">
    <property type="term" value="C:glutamyl-tRNA(Gln) amidotransferase complex"/>
    <property type="evidence" value="ECO:0007669"/>
    <property type="project" value="TreeGrafter"/>
</dbReference>
<dbReference type="AlphaFoldDB" id="A0A8C4R1C7"/>